<dbReference type="AlphaFoldDB" id="A0A4Q8D2H6"/>
<feature type="domain" description="Glycosyltransferase subfamily 4-like N-terminal" evidence="2">
    <location>
        <begin position="28"/>
        <end position="202"/>
    </location>
</feature>
<reference evidence="3 4" key="1">
    <citation type="submission" date="2019-02" db="EMBL/GenBank/DDBJ databases">
        <title>Genomic Encyclopedia of Type Strains, Phase IV (KMG-IV): sequencing the most valuable type-strain genomes for metagenomic binning, comparative biology and taxonomic classification.</title>
        <authorList>
            <person name="Goeker M."/>
        </authorList>
    </citation>
    <scope>NUCLEOTIDE SEQUENCE [LARGE SCALE GENOMIC DNA]</scope>
    <source>
        <strain evidence="3 4">DSM 21056</strain>
    </source>
</reference>
<dbReference type="InterPro" id="IPR028098">
    <property type="entry name" value="Glyco_trans_4-like_N"/>
</dbReference>
<sequence>MSARRKVIWYIQHYAGGPGVGRYHRGYHLGKKWLDYGWDVHVIAAENHHLMDSSESVRTDMTVDGVSYHFMQVPPYTGNGLSRLRNMLQFGRSLLDLRCNEMIPHPSVIIYSSPHLFAVPAVNRLCKDLAVPQIAEVRDLWPLSLHQLVGMKRVNPMAVYLGWLERRWYKRADAIVSLLPNTRAHCEERGGDAARWYYIPNGVSLEEIEEPAEIDEKFLASLHEAKASGKRMLAYAGGIGKPNACEYIFAALEKLDDETKESLVLVMVGDGTEKERLKELGENIGVQVLWSPQVPKAQIWTIFSLVDAGVIVWHRKKLYEYGISANKIYDYMLAKLPIIHAVTASNDPVAESQCGWSVEAEDPSRLEESIRDFIFASSELLKEKGERGYDWVLENHEYGKLAAKYLDVVEEVTNP</sequence>
<dbReference type="CDD" id="cd03794">
    <property type="entry name" value="GT4_WbuB-like"/>
    <property type="match status" value="1"/>
</dbReference>
<dbReference type="PANTHER" id="PTHR12526:SF622">
    <property type="entry name" value="GLYCOSYLTRANSFERASE (GROUP I)"/>
    <property type="match status" value="1"/>
</dbReference>
<dbReference type="Pfam" id="PF13579">
    <property type="entry name" value="Glyco_trans_4_4"/>
    <property type="match status" value="1"/>
</dbReference>
<dbReference type="RefSeq" id="WP_130503829.1">
    <property type="nucleotide sequence ID" value="NZ_SHLI01000001.1"/>
</dbReference>
<keyword evidence="3" id="KW-0808">Transferase</keyword>
<evidence type="ECO:0000313" key="3">
    <source>
        <dbReference type="EMBL" id="RZU99611.1"/>
    </source>
</evidence>
<dbReference type="Proteomes" id="UP000292298">
    <property type="component" value="Unassembled WGS sequence"/>
</dbReference>
<comment type="caution">
    <text evidence="3">The sequence shown here is derived from an EMBL/GenBank/DDBJ whole genome shotgun (WGS) entry which is preliminary data.</text>
</comment>
<dbReference type="SUPFAM" id="SSF53756">
    <property type="entry name" value="UDP-Glycosyltransferase/glycogen phosphorylase"/>
    <property type="match status" value="1"/>
</dbReference>
<protein>
    <submittedName>
        <fullName evidence="3">Glycosyl transferase family 1</fullName>
    </submittedName>
</protein>
<dbReference type="Gene3D" id="3.40.50.2000">
    <property type="entry name" value="Glycogen Phosphorylase B"/>
    <property type="match status" value="2"/>
</dbReference>
<evidence type="ECO:0000313" key="4">
    <source>
        <dbReference type="Proteomes" id="UP000292298"/>
    </source>
</evidence>
<dbReference type="GO" id="GO:0016757">
    <property type="term" value="F:glycosyltransferase activity"/>
    <property type="evidence" value="ECO:0007669"/>
    <property type="project" value="InterPro"/>
</dbReference>
<dbReference type="OrthoDB" id="9787293at2"/>
<evidence type="ECO:0000259" key="2">
    <source>
        <dbReference type="Pfam" id="PF13579"/>
    </source>
</evidence>
<dbReference type="EMBL" id="SHLI01000001">
    <property type="protein sequence ID" value="RZU99611.1"/>
    <property type="molecule type" value="Genomic_DNA"/>
</dbReference>
<dbReference type="InterPro" id="IPR001296">
    <property type="entry name" value="Glyco_trans_1"/>
</dbReference>
<organism evidence="3 4">
    <name type="scientific">Spiribacter vilamensis</name>
    <dbReference type="NCBI Taxonomy" id="531306"/>
    <lineage>
        <taxon>Bacteria</taxon>
        <taxon>Pseudomonadati</taxon>
        <taxon>Pseudomonadota</taxon>
        <taxon>Gammaproteobacteria</taxon>
        <taxon>Chromatiales</taxon>
        <taxon>Ectothiorhodospiraceae</taxon>
        <taxon>Spiribacter</taxon>
    </lineage>
</organism>
<dbReference type="Pfam" id="PF00534">
    <property type="entry name" value="Glycos_transf_1"/>
    <property type="match status" value="1"/>
</dbReference>
<evidence type="ECO:0000259" key="1">
    <source>
        <dbReference type="Pfam" id="PF00534"/>
    </source>
</evidence>
<gene>
    <name evidence="3" type="ORF">EV698_1905</name>
</gene>
<dbReference type="PANTHER" id="PTHR12526">
    <property type="entry name" value="GLYCOSYLTRANSFERASE"/>
    <property type="match status" value="1"/>
</dbReference>
<feature type="domain" description="Glycosyl transferase family 1" evidence="1">
    <location>
        <begin position="225"/>
        <end position="388"/>
    </location>
</feature>
<keyword evidence="4" id="KW-1185">Reference proteome</keyword>
<dbReference type="GO" id="GO:1901135">
    <property type="term" value="P:carbohydrate derivative metabolic process"/>
    <property type="evidence" value="ECO:0007669"/>
    <property type="project" value="UniProtKB-ARBA"/>
</dbReference>
<name>A0A4Q8D2H6_9GAMM</name>
<accession>A0A4Q8D2H6</accession>
<proteinExistence type="predicted"/>